<dbReference type="AlphaFoldDB" id="A0A9D1LQV7"/>
<keyword evidence="2" id="KW-0479">Metal-binding</keyword>
<evidence type="ECO:0000313" key="7">
    <source>
        <dbReference type="Proteomes" id="UP000824123"/>
    </source>
</evidence>
<feature type="domain" description="Metallo-beta-lactamase" evidence="5">
    <location>
        <begin position="14"/>
        <end position="193"/>
    </location>
</feature>
<keyword evidence="3" id="KW-0378">Hydrolase</keyword>
<dbReference type="GO" id="GO:0046872">
    <property type="term" value="F:metal ion binding"/>
    <property type="evidence" value="ECO:0007669"/>
    <property type="project" value="UniProtKB-KW"/>
</dbReference>
<sequence length="206" mass="22367">MNTVIQTIITNSMQENAHLVCNKSTGTAFVVDPGGAAGEICEACEAQGCRLTDILLTHGHFDHIEAVAELVRLTGAHIHIHPNDADMLLSLERSLGRPGYEHVQVAADCPLDILESAKLNVCGLDMEIIYTPGHTSGSVSYYLPEQGVLFAGDTMFYEGFGRTDLPTGSPVQLRRSLRKLYTLPLDTRVLCGHGPETTIRHEVTGQ</sequence>
<comment type="cofactor">
    <cofactor evidence="1">
        <name>Zn(2+)</name>
        <dbReference type="ChEBI" id="CHEBI:29105"/>
    </cofactor>
</comment>
<accession>A0A9D1LQV7</accession>
<organism evidence="6 7">
    <name type="scientific">Candidatus Fimadaptatus faecigallinarum</name>
    <dbReference type="NCBI Taxonomy" id="2840814"/>
    <lineage>
        <taxon>Bacteria</taxon>
        <taxon>Bacillati</taxon>
        <taxon>Bacillota</taxon>
        <taxon>Clostridia</taxon>
        <taxon>Eubacteriales</taxon>
        <taxon>Candidatus Fimadaptatus</taxon>
    </lineage>
</organism>
<dbReference type="SMART" id="SM00849">
    <property type="entry name" value="Lactamase_B"/>
    <property type="match status" value="1"/>
</dbReference>
<name>A0A9D1LQV7_9FIRM</name>
<dbReference type="InterPro" id="IPR036866">
    <property type="entry name" value="RibonucZ/Hydroxyglut_hydro"/>
</dbReference>
<dbReference type="Proteomes" id="UP000824123">
    <property type="component" value="Unassembled WGS sequence"/>
</dbReference>
<dbReference type="SUPFAM" id="SSF56281">
    <property type="entry name" value="Metallo-hydrolase/oxidoreductase"/>
    <property type="match status" value="1"/>
</dbReference>
<reference evidence="6" key="2">
    <citation type="journal article" date="2021" name="PeerJ">
        <title>Extensive microbial diversity within the chicken gut microbiome revealed by metagenomics and culture.</title>
        <authorList>
            <person name="Gilroy R."/>
            <person name="Ravi A."/>
            <person name="Getino M."/>
            <person name="Pursley I."/>
            <person name="Horton D.L."/>
            <person name="Alikhan N.F."/>
            <person name="Baker D."/>
            <person name="Gharbi K."/>
            <person name="Hall N."/>
            <person name="Watson M."/>
            <person name="Adriaenssens E.M."/>
            <person name="Foster-Nyarko E."/>
            <person name="Jarju S."/>
            <person name="Secka A."/>
            <person name="Antonio M."/>
            <person name="Oren A."/>
            <person name="Chaudhuri R.R."/>
            <person name="La Ragione R."/>
            <person name="Hildebrand F."/>
            <person name="Pallen M.J."/>
        </authorList>
    </citation>
    <scope>NUCLEOTIDE SEQUENCE</scope>
    <source>
        <strain evidence="6">ChiSxjej2B14-8506</strain>
    </source>
</reference>
<evidence type="ECO:0000256" key="3">
    <source>
        <dbReference type="ARBA" id="ARBA00022801"/>
    </source>
</evidence>
<gene>
    <name evidence="6" type="ORF">IAC59_04125</name>
</gene>
<keyword evidence="4" id="KW-0862">Zinc</keyword>
<evidence type="ECO:0000256" key="1">
    <source>
        <dbReference type="ARBA" id="ARBA00001947"/>
    </source>
</evidence>
<evidence type="ECO:0000256" key="4">
    <source>
        <dbReference type="ARBA" id="ARBA00022833"/>
    </source>
</evidence>
<dbReference type="Pfam" id="PF00753">
    <property type="entry name" value="Lactamase_B"/>
    <property type="match status" value="1"/>
</dbReference>
<dbReference type="CDD" id="cd06262">
    <property type="entry name" value="metallo-hydrolase-like_MBL-fold"/>
    <property type="match status" value="1"/>
</dbReference>
<dbReference type="PANTHER" id="PTHR46233:SF3">
    <property type="entry name" value="HYDROXYACYLGLUTATHIONE HYDROLASE GLOC"/>
    <property type="match status" value="1"/>
</dbReference>
<dbReference type="GO" id="GO:0016787">
    <property type="term" value="F:hydrolase activity"/>
    <property type="evidence" value="ECO:0007669"/>
    <property type="project" value="UniProtKB-KW"/>
</dbReference>
<dbReference type="InterPro" id="IPR051453">
    <property type="entry name" value="MBL_Glyoxalase_II"/>
</dbReference>
<dbReference type="Gene3D" id="3.60.15.10">
    <property type="entry name" value="Ribonuclease Z/Hydroxyacylglutathione hydrolase-like"/>
    <property type="match status" value="1"/>
</dbReference>
<proteinExistence type="predicted"/>
<reference evidence="6" key="1">
    <citation type="submission" date="2020-10" db="EMBL/GenBank/DDBJ databases">
        <authorList>
            <person name="Gilroy R."/>
        </authorList>
    </citation>
    <scope>NUCLEOTIDE SEQUENCE</scope>
    <source>
        <strain evidence="6">ChiSxjej2B14-8506</strain>
    </source>
</reference>
<evidence type="ECO:0000256" key="2">
    <source>
        <dbReference type="ARBA" id="ARBA00022723"/>
    </source>
</evidence>
<protein>
    <submittedName>
        <fullName evidence="6">MBL fold metallo-hydrolase</fullName>
    </submittedName>
</protein>
<dbReference type="PANTHER" id="PTHR46233">
    <property type="entry name" value="HYDROXYACYLGLUTATHIONE HYDROLASE GLOC"/>
    <property type="match status" value="1"/>
</dbReference>
<dbReference type="InterPro" id="IPR001279">
    <property type="entry name" value="Metallo-B-lactamas"/>
</dbReference>
<evidence type="ECO:0000313" key="6">
    <source>
        <dbReference type="EMBL" id="HIU46424.1"/>
    </source>
</evidence>
<comment type="caution">
    <text evidence="6">The sequence shown here is derived from an EMBL/GenBank/DDBJ whole genome shotgun (WGS) entry which is preliminary data.</text>
</comment>
<evidence type="ECO:0000259" key="5">
    <source>
        <dbReference type="SMART" id="SM00849"/>
    </source>
</evidence>
<dbReference type="EMBL" id="DVNK01000027">
    <property type="protein sequence ID" value="HIU46424.1"/>
    <property type="molecule type" value="Genomic_DNA"/>
</dbReference>